<proteinExistence type="predicted"/>
<gene>
    <name evidence="3" type="ORF">PU560_00740</name>
</gene>
<dbReference type="PROSITE" id="PS51257">
    <property type="entry name" value="PROKAR_LIPOPROTEIN"/>
    <property type="match status" value="1"/>
</dbReference>
<feature type="region of interest" description="Disordered" evidence="1">
    <location>
        <begin position="25"/>
        <end position="44"/>
    </location>
</feature>
<keyword evidence="4" id="KW-1185">Reference proteome</keyword>
<reference evidence="3" key="1">
    <citation type="submission" date="2023-02" db="EMBL/GenBank/DDBJ databases">
        <title>Georgenia sp.10Sc9-8, isolated from a soil sample collected from the Taklamakan desert.</title>
        <authorList>
            <person name="Liu S."/>
        </authorList>
    </citation>
    <scope>NUCLEOTIDE SEQUENCE</scope>
    <source>
        <strain evidence="3">10Sc9-8</strain>
    </source>
</reference>
<evidence type="ECO:0000256" key="2">
    <source>
        <dbReference type="SAM" id="SignalP"/>
    </source>
</evidence>
<feature type="chain" id="PRO_5046076081" evidence="2">
    <location>
        <begin position="22"/>
        <end position="107"/>
    </location>
</feature>
<organism evidence="3 4">
    <name type="scientific">Georgenia halotolerans</name>
    <dbReference type="NCBI Taxonomy" id="3028317"/>
    <lineage>
        <taxon>Bacteria</taxon>
        <taxon>Bacillati</taxon>
        <taxon>Actinomycetota</taxon>
        <taxon>Actinomycetes</taxon>
        <taxon>Micrococcales</taxon>
        <taxon>Bogoriellaceae</taxon>
        <taxon>Georgenia</taxon>
    </lineage>
</organism>
<feature type="non-terminal residue" evidence="3">
    <location>
        <position position="107"/>
    </location>
</feature>
<dbReference type="SUPFAM" id="SSF53850">
    <property type="entry name" value="Periplasmic binding protein-like II"/>
    <property type="match status" value="1"/>
</dbReference>
<evidence type="ECO:0000313" key="4">
    <source>
        <dbReference type="Proteomes" id="UP001165561"/>
    </source>
</evidence>
<evidence type="ECO:0000313" key="3">
    <source>
        <dbReference type="EMBL" id="MDD9204987.1"/>
    </source>
</evidence>
<dbReference type="Gene3D" id="3.40.190.10">
    <property type="entry name" value="Periplasmic binding protein-like II"/>
    <property type="match status" value="1"/>
</dbReference>
<dbReference type="Proteomes" id="UP001165561">
    <property type="component" value="Unassembled WGS sequence"/>
</dbReference>
<name>A0ABT5TSQ1_9MICO</name>
<feature type="compositionally biased region" description="Gly residues" evidence="1">
    <location>
        <begin position="27"/>
        <end position="40"/>
    </location>
</feature>
<keyword evidence="2" id="KW-0732">Signal</keyword>
<accession>A0ABT5TSQ1</accession>
<feature type="signal peptide" evidence="2">
    <location>
        <begin position="1"/>
        <end position="21"/>
    </location>
</feature>
<dbReference type="EMBL" id="JARACI010000161">
    <property type="protein sequence ID" value="MDD9204987.1"/>
    <property type="molecule type" value="Genomic_DNA"/>
</dbReference>
<comment type="caution">
    <text evidence="3">The sequence shown here is derived from an EMBL/GenBank/DDBJ whole genome shotgun (WGS) entry which is preliminary data.</text>
</comment>
<evidence type="ECO:0000256" key="1">
    <source>
        <dbReference type="SAM" id="MobiDB-lite"/>
    </source>
</evidence>
<protein>
    <submittedName>
        <fullName evidence="3">Carbohydrate ABC transporter substrate-binding protein</fullName>
    </submittedName>
</protein>
<sequence length="107" mass="11149">MRNTKMAVTTAVSAAAALALAGCAGSDDGGNGAGDGGEGSSEGQTLRMWHFEGEDSAMGIAWAEAVEIFEEETGATVEFEPRSFEQIRTTASQVLNSDEAPDVLEYN</sequence>